<comment type="caution">
    <text evidence="1">The sequence shown here is derived from an EMBL/GenBank/DDBJ whole genome shotgun (WGS) entry which is preliminary data.</text>
</comment>
<name>A0A9R1IPQ4_WHEAT</name>
<dbReference type="Proteomes" id="UP000815260">
    <property type="component" value="Chromosome 1B"/>
</dbReference>
<reference evidence="1" key="1">
    <citation type="journal article" date="2017" name="Gigascience">
        <title>The first near-complete assembly of the hexaploid bread wheat genome, Triticum aestivum.</title>
        <authorList>
            <person name="Zimin A.V."/>
            <person name="Puiu D."/>
            <person name="Hall R."/>
            <person name="Kingan S."/>
            <person name="Clavijo B.J."/>
            <person name="Salzberg S.L."/>
        </authorList>
    </citation>
    <scope>NUCLEOTIDE SEQUENCE</scope>
    <source>
        <tissue evidence="1">Leaf</tissue>
    </source>
</reference>
<dbReference type="EMBL" id="CM022212">
    <property type="protein sequence ID" value="KAF6988425.1"/>
    <property type="molecule type" value="Genomic_DNA"/>
</dbReference>
<gene>
    <name evidence="1" type="ORF">CFC21_005960</name>
</gene>
<organism evidence="1">
    <name type="scientific">Triticum aestivum</name>
    <name type="common">Wheat</name>
    <dbReference type="NCBI Taxonomy" id="4565"/>
    <lineage>
        <taxon>Eukaryota</taxon>
        <taxon>Viridiplantae</taxon>
        <taxon>Streptophyta</taxon>
        <taxon>Embryophyta</taxon>
        <taxon>Tracheophyta</taxon>
        <taxon>Spermatophyta</taxon>
        <taxon>Magnoliopsida</taxon>
        <taxon>Liliopsida</taxon>
        <taxon>Poales</taxon>
        <taxon>Poaceae</taxon>
        <taxon>BOP clade</taxon>
        <taxon>Pooideae</taxon>
        <taxon>Triticodae</taxon>
        <taxon>Triticeae</taxon>
        <taxon>Triticinae</taxon>
        <taxon>Triticum</taxon>
    </lineage>
</organism>
<accession>A0A9R1IPQ4</accession>
<protein>
    <submittedName>
        <fullName evidence="1">Uncharacterized protein</fullName>
    </submittedName>
</protein>
<proteinExistence type="predicted"/>
<evidence type="ECO:0000313" key="1">
    <source>
        <dbReference type="EMBL" id="KAF6988425.1"/>
    </source>
</evidence>
<sequence length="167" mass="19267">MSLHAYTSAFPRGFEHRGVKSADRIPLTNNIKLAVAQTLKESNGQLSWGISSLRRNFQGEEIPLWECNHETPARTMLIWHVATEYCVMAQSLETAELETSVLNHTVAQQISSYCAYLMAFVPELLPDHPLETTRLFHEVRNQALNLLRKDRTPAEKYEKMRIYNQQH</sequence>
<dbReference type="AlphaFoldDB" id="A0A9R1IPQ4"/>
<reference evidence="1" key="2">
    <citation type="submission" date="2020-03" db="EMBL/GenBank/DDBJ databases">
        <title>The second near-complete assembly of the hexaploid bread wheat (Triticum aestivum) genome.</title>
        <authorList>
            <person name="Zimin A.V."/>
            <person name="Puiu D."/>
            <person name="Shumante A."/>
            <person name="Alonge M."/>
            <person name="Salzberg S.L."/>
        </authorList>
    </citation>
    <scope>NUCLEOTIDE SEQUENCE</scope>
    <source>
        <tissue evidence="1">Leaf</tissue>
    </source>
</reference>